<gene>
    <name evidence="4" type="primary">LOC102810405</name>
</gene>
<feature type="region of interest" description="Disordered" evidence="2">
    <location>
        <begin position="249"/>
        <end position="284"/>
    </location>
</feature>
<feature type="repeat" description="WD" evidence="1">
    <location>
        <begin position="144"/>
        <end position="186"/>
    </location>
</feature>
<evidence type="ECO:0000256" key="1">
    <source>
        <dbReference type="PROSITE-ProRule" id="PRU00221"/>
    </source>
</evidence>
<reference evidence="4" key="1">
    <citation type="submission" date="2025-08" db="UniProtKB">
        <authorList>
            <consortium name="RefSeq"/>
        </authorList>
    </citation>
    <scope>IDENTIFICATION</scope>
    <source>
        <tissue evidence="4">Testes</tissue>
    </source>
</reference>
<dbReference type="PROSITE" id="PS50082">
    <property type="entry name" value="WD_REPEATS_2"/>
    <property type="match status" value="2"/>
</dbReference>
<keyword evidence="1" id="KW-0853">WD repeat</keyword>
<organism evidence="3 4">
    <name type="scientific">Saccoglossus kowalevskii</name>
    <name type="common">Acorn worm</name>
    <dbReference type="NCBI Taxonomy" id="10224"/>
    <lineage>
        <taxon>Eukaryota</taxon>
        <taxon>Metazoa</taxon>
        <taxon>Hemichordata</taxon>
        <taxon>Enteropneusta</taxon>
        <taxon>Harrimaniidae</taxon>
        <taxon>Saccoglossus</taxon>
    </lineage>
</organism>
<feature type="region of interest" description="Disordered" evidence="2">
    <location>
        <begin position="477"/>
        <end position="507"/>
    </location>
</feature>
<name>A0ABM0MTK0_SACKO</name>
<dbReference type="GeneID" id="102810405"/>
<dbReference type="PANTHER" id="PTHR44525">
    <property type="entry name" value="WD REPEAT-CONTAINING PROTEIN 27"/>
    <property type="match status" value="1"/>
</dbReference>
<dbReference type="RefSeq" id="XP_006823341.1">
    <property type="nucleotide sequence ID" value="XM_006823278.1"/>
</dbReference>
<feature type="compositionally biased region" description="Polar residues" evidence="2">
    <location>
        <begin position="527"/>
        <end position="543"/>
    </location>
</feature>
<dbReference type="PROSITE" id="PS50294">
    <property type="entry name" value="WD_REPEATS_REGION"/>
    <property type="match status" value="2"/>
</dbReference>
<dbReference type="SMART" id="SM00320">
    <property type="entry name" value="WD40"/>
    <property type="match status" value="8"/>
</dbReference>
<evidence type="ECO:0000313" key="4">
    <source>
        <dbReference type="RefSeq" id="XP_006823341.1"/>
    </source>
</evidence>
<dbReference type="PANTHER" id="PTHR44525:SF1">
    <property type="entry name" value="WD REPEAT-CONTAINING PROTEIN 27"/>
    <property type="match status" value="1"/>
</dbReference>
<protein>
    <submittedName>
        <fullName evidence="4">WD repeat-containing protein 27-like</fullName>
    </submittedName>
</protein>
<feature type="region of interest" description="Disordered" evidence="2">
    <location>
        <begin position="519"/>
        <end position="547"/>
    </location>
</feature>
<dbReference type="Proteomes" id="UP000694865">
    <property type="component" value="Unplaced"/>
</dbReference>
<evidence type="ECO:0000256" key="2">
    <source>
        <dbReference type="SAM" id="MobiDB-lite"/>
    </source>
</evidence>
<accession>A0ABM0MTK0</accession>
<dbReference type="SUPFAM" id="SSF50978">
    <property type="entry name" value="WD40 repeat-like"/>
    <property type="match status" value="2"/>
</dbReference>
<dbReference type="Gene3D" id="2.130.10.10">
    <property type="entry name" value="YVTN repeat-like/Quinoprotein amine dehydrogenase"/>
    <property type="match status" value="4"/>
</dbReference>
<keyword evidence="3" id="KW-1185">Reference proteome</keyword>
<feature type="repeat" description="WD" evidence="1">
    <location>
        <begin position="613"/>
        <end position="644"/>
    </location>
</feature>
<sequence>MAAIHEHTIRTPFPPSHLQIACNSTYLALPYTKSTVGIWSLSSLSSSPLQLEGHRRKISCLCFGNRGNPTSLCSAADDFIITWNVEKARNSLDSGQQIRGQVISKGQGLVQYVSFSPDDVLLAACIDKEVVILDTKTERLDTTLEGHTARVNCAEFCPHYSSTVVSISDDRTFKIWDIANSCLIYQSTIISASPFISLSMDATNPQFAVGSSDGQVRVYDLRDGNGFRCLHHLNVSKLLRKRREAAEQAACVTSKTSPTTISSRPSWQIEQPSQEEPSISLPYDDTSETEAISGLYYALRPSSGKSGSANRKPAFLNTDDTIVRDLLEKAPMLLVATPGALFQVNAHSYEAASYVHFQDPLPTESLIQEETDKCISLSGSFAFAQTSDIRQVWCLAGSLFEKVVNVLKIQHPSCIPSSETNLARDLSDRLLIGNHGGDGTVGENLTDDGASVDGEITVLSSTPLCVNSPLKSELVPKTKEATPVKRGSKLWPPAGMRKVTSPDNQPLTFKTKIKSSGYTEKPRMNMFSPQTNKSKATTSSKFKLSSGCRPGTKEYPMDANYPETMKMKLSIAEQPTPINCIRFSDDGQNLAVALSNKSSLVFKMPLSGKGSAFTGHNACVNSVDWSHDNKWLLTSSDDKTARLWCKGQAEPILTIDNVNHNLTVDKEGLKPIDKNNPVFQKEIKHAQFYYVDKFILLTSGNSFYMYKYYLDEKPKDDIKRYQSKNRYKLVKSFQLDRTQQITSLSSVNGFHSYITLCGGSNKSIEVFDMNVSQSIRVMQDVHTRPVHNICQNEGSSYVSHPPNAYDLFLTAATTDGIKLWDLRTDR</sequence>
<dbReference type="InterPro" id="IPR042411">
    <property type="entry name" value="WDR27"/>
</dbReference>
<dbReference type="InterPro" id="IPR001680">
    <property type="entry name" value="WD40_rpt"/>
</dbReference>
<proteinExistence type="predicted"/>
<dbReference type="InterPro" id="IPR015943">
    <property type="entry name" value="WD40/YVTN_repeat-like_dom_sf"/>
</dbReference>
<feature type="non-terminal residue" evidence="4">
    <location>
        <position position="826"/>
    </location>
</feature>
<dbReference type="InterPro" id="IPR036322">
    <property type="entry name" value="WD40_repeat_dom_sf"/>
</dbReference>
<dbReference type="Pfam" id="PF00400">
    <property type="entry name" value="WD40"/>
    <property type="match status" value="2"/>
</dbReference>
<evidence type="ECO:0000313" key="3">
    <source>
        <dbReference type="Proteomes" id="UP000694865"/>
    </source>
</evidence>
<feature type="compositionally biased region" description="Polar residues" evidence="2">
    <location>
        <begin position="251"/>
        <end position="277"/>
    </location>
</feature>